<gene>
    <name evidence="2" type="ORF">EV138_6384</name>
</gene>
<evidence type="ECO:0000313" key="3">
    <source>
        <dbReference type="Proteomes" id="UP000295151"/>
    </source>
</evidence>
<evidence type="ECO:0000256" key="1">
    <source>
        <dbReference type="SAM" id="Phobius"/>
    </source>
</evidence>
<protein>
    <submittedName>
        <fullName evidence="2">Uncharacterized protein</fullName>
    </submittedName>
</protein>
<name>A0A4R7SX28_9ACTN</name>
<dbReference type="RefSeq" id="WP_133983512.1">
    <property type="nucleotide sequence ID" value="NZ_SOCE01000002.1"/>
</dbReference>
<proteinExistence type="predicted"/>
<dbReference type="OrthoDB" id="3620571at2"/>
<comment type="caution">
    <text evidence="2">The sequence shown here is derived from an EMBL/GenBank/DDBJ whole genome shotgun (WGS) entry which is preliminary data.</text>
</comment>
<sequence>MSFVRASLRAAHRTLTDDNFDLWLLTGAAGVFTVLGIVNVASMSVLSSAILALLAALSISQIRSRRLVAQIADRAGPADVLLHNFPEDLIRRRADADDLLLIGIAMARTIQGARDDLHRALTRGARIRVLIVDPTDQKLVEQAALLRPTGRAALLSQRIRTTLDELVELKASTQGNLAIRVAQFIPPIGVSLINARGSATVTIQHPELRPAAEPGPILHFAEADGAWFTFYARQAERLWEAGTAWPPPPGRRLNALARPQFTQSFGAELLTSMKAAKELLITGVARNTLLVENYTEFERWLRQGCAIRILLIDPRSNAVETAAQRYYAERSLESAKARIDQALRLLSELAASTGGTLEVRLTSHPIPLGLVAVDAAAGRHTDYSALFIEYYTFQAPGEPKFVLQPADTWFPQFLAEAELLWSSARPAHFGDRPQG</sequence>
<feature type="transmembrane region" description="Helical" evidence="1">
    <location>
        <begin position="23"/>
        <end position="56"/>
    </location>
</feature>
<dbReference type="AlphaFoldDB" id="A0A4R7SX28"/>
<evidence type="ECO:0000313" key="2">
    <source>
        <dbReference type="EMBL" id="TDU83920.1"/>
    </source>
</evidence>
<reference evidence="2 3" key="1">
    <citation type="submission" date="2019-03" db="EMBL/GenBank/DDBJ databases">
        <title>Genomic Encyclopedia of Type Strains, Phase III (KMG-III): the genomes of soil and plant-associated and newly described type strains.</title>
        <authorList>
            <person name="Whitman W."/>
        </authorList>
    </citation>
    <scope>NUCLEOTIDE SEQUENCE [LARGE SCALE GENOMIC DNA]</scope>
    <source>
        <strain evidence="2 3">VKM Ac-2575</strain>
    </source>
</reference>
<keyword evidence="1" id="KW-0812">Transmembrane</keyword>
<accession>A0A4R7SX28</accession>
<dbReference type="Proteomes" id="UP000295151">
    <property type="component" value="Unassembled WGS sequence"/>
</dbReference>
<dbReference type="EMBL" id="SOCE01000002">
    <property type="protein sequence ID" value="TDU83920.1"/>
    <property type="molecule type" value="Genomic_DNA"/>
</dbReference>
<keyword evidence="1" id="KW-0472">Membrane</keyword>
<organism evidence="2 3">
    <name type="scientific">Kribbella voronezhensis</name>
    <dbReference type="NCBI Taxonomy" id="2512212"/>
    <lineage>
        <taxon>Bacteria</taxon>
        <taxon>Bacillati</taxon>
        <taxon>Actinomycetota</taxon>
        <taxon>Actinomycetes</taxon>
        <taxon>Propionibacteriales</taxon>
        <taxon>Kribbellaceae</taxon>
        <taxon>Kribbella</taxon>
    </lineage>
</organism>
<keyword evidence="1" id="KW-1133">Transmembrane helix</keyword>
<keyword evidence="3" id="KW-1185">Reference proteome</keyword>